<keyword evidence="2" id="KW-1185">Reference proteome</keyword>
<comment type="caution">
    <text evidence="1">The sequence shown here is derived from an EMBL/GenBank/DDBJ whole genome shotgun (WGS) entry which is preliminary data.</text>
</comment>
<gene>
    <name evidence="1" type="ORF">CPELLU_LOCUS5995</name>
</gene>
<evidence type="ECO:0000313" key="2">
    <source>
        <dbReference type="Proteomes" id="UP000789759"/>
    </source>
</evidence>
<proteinExistence type="predicted"/>
<dbReference type="AlphaFoldDB" id="A0A9N9G1X8"/>
<organism evidence="1 2">
    <name type="scientific">Cetraspora pellucida</name>
    <dbReference type="NCBI Taxonomy" id="1433469"/>
    <lineage>
        <taxon>Eukaryota</taxon>
        <taxon>Fungi</taxon>
        <taxon>Fungi incertae sedis</taxon>
        <taxon>Mucoromycota</taxon>
        <taxon>Glomeromycotina</taxon>
        <taxon>Glomeromycetes</taxon>
        <taxon>Diversisporales</taxon>
        <taxon>Gigasporaceae</taxon>
        <taxon>Cetraspora</taxon>
    </lineage>
</organism>
<dbReference type="EMBL" id="CAJVQA010003610">
    <property type="protein sequence ID" value="CAG8578967.1"/>
    <property type="molecule type" value="Genomic_DNA"/>
</dbReference>
<protein>
    <submittedName>
        <fullName evidence="1">2553_t:CDS:1</fullName>
    </submittedName>
</protein>
<accession>A0A9N9G1X8</accession>
<sequence length="55" mass="6096">EEDEGVTGVTGDKISEDVELSFSKMVRDVEIEFSQDERVGIKFVREVSKVGFTAA</sequence>
<dbReference type="OrthoDB" id="10414017at2759"/>
<reference evidence="1" key="1">
    <citation type="submission" date="2021-06" db="EMBL/GenBank/DDBJ databases">
        <authorList>
            <person name="Kallberg Y."/>
            <person name="Tangrot J."/>
            <person name="Rosling A."/>
        </authorList>
    </citation>
    <scope>NUCLEOTIDE SEQUENCE</scope>
    <source>
        <strain evidence="1">FL966</strain>
    </source>
</reference>
<dbReference type="Proteomes" id="UP000789759">
    <property type="component" value="Unassembled WGS sequence"/>
</dbReference>
<name>A0A9N9G1X8_9GLOM</name>
<feature type="non-terminal residue" evidence="1">
    <location>
        <position position="1"/>
    </location>
</feature>
<evidence type="ECO:0000313" key="1">
    <source>
        <dbReference type="EMBL" id="CAG8578967.1"/>
    </source>
</evidence>